<organism evidence="2">
    <name type="scientific">Anthurium amnicola</name>
    <dbReference type="NCBI Taxonomy" id="1678845"/>
    <lineage>
        <taxon>Eukaryota</taxon>
        <taxon>Viridiplantae</taxon>
        <taxon>Streptophyta</taxon>
        <taxon>Embryophyta</taxon>
        <taxon>Tracheophyta</taxon>
        <taxon>Spermatophyta</taxon>
        <taxon>Magnoliopsida</taxon>
        <taxon>Liliopsida</taxon>
        <taxon>Araceae</taxon>
        <taxon>Pothoideae</taxon>
        <taxon>Potheae</taxon>
        <taxon>Anthurium</taxon>
    </lineage>
</organism>
<dbReference type="EMBL" id="GDJX01005102">
    <property type="protein sequence ID" value="JAT62834.1"/>
    <property type="molecule type" value="Transcribed_RNA"/>
</dbReference>
<protein>
    <submittedName>
        <fullName evidence="2">Uncharacterized protein</fullName>
    </submittedName>
</protein>
<evidence type="ECO:0000313" key="2">
    <source>
        <dbReference type="EMBL" id="JAT62834.1"/>
    </source>
</evidence>
<feature type="non-terminal residue" evidence="2">
    <location>
        <position position="1"/>
    </location>
</feature>
<proteinExistence type="predicted"/>
<gene>
    <name evidence="2" type="ORF">g.48982</name>
</gene>
<evidence type="ECO:0000256" key="1">
    <source>
        <dbReference type="SAM" id="MobiDB-lite"/>
    </source>
</evidence>
<dbReference type="AlphaFoldDB" id="A0A1D1Z7J2"/>
<accession>A0A1D1Z7J2</accession>
<name>A0A1D1Z7J2_9ARAE</name>
<reference evidence="2" key="1">
    <citation type="submission" date="2015-07" db="EMBL/GenBank/DDBJ databases">
        <title>Transcriptome Assembly of Anthurium amnicola.</title>
        <authorList>
            <person name="Suzuki J."/>
        </authorList>
    </citation>
    <scope>NUCLEOTIDE SEQUENCE</scope>
</reference>
<feature type="non-terminal residue" evidence="2">
    <location>
        <position position="131"/>
    </location>
</feature>
<feature type="region of interest" description="Disordered" evidence="1">
    <location>
        <begin position="16"/>
        <end position="131"/>
    </location>
</feature>
<sequence>FKVPVASTSLCRFNKARLLPARRPDLPSSPQRPPPSPQRPGSARPPRHARHRAGGQGPPGQRACPARARLRAYGQGNGCTLQRLRPAPGKRLAPAACPGACEQRPPDQGPPPRLRPPGHTCPSRRPGPSRP</sequence>